<dbReference type="RefSeq" id="WP_149306214.1">
    <property type="nucleotide sequence ID" value="NZ_SRSD01000002.1"/>
</dbReference>
<keyword evidence="9" id="KW-0902">Two-component regulatory system</keyword>
<comment type="catalytic activity">
    <reaction evidence="1">
        <text>ATP + protein L-histidine = ADP + protein N-phospho-L-histidine.</text>
        <dbReference type="EC" id="2.7.13.3"/>
    </reaction>
</comment>
<dbReference type="CDD" id="cd06225">
    <property type="entry name" value="HAMP"/>
    <property type="match status" value="1"/>
</dbReference>
<dbReference type="SMART" id="SM00388">
    <property type="entry name" value="HisKA"/>
    <property type="match status" value="1"/>
</dbReference>
<feature type="domain" description="HAMP" evidence="13">
    <location>
        <begin position="188"/>
        <end position="240"/>
    </location>
</feature>
<dbReference type="PROSITE" id="PS50109">
    <property type="entry name" value="HIS_KIN"/>
    <property type="match status" value="1"/>
</dbReference>
<evidence type="ECO:0000259" key="12">
    <source>
        <dbReference type="PROSITE" id="PS50109"/>
    </source>
</evidence>
<dbReference type="InterPro" id="IPR003660">
    <property type="entry name" value="HAMP_dom"/>
</dbReference>
<dbReference type="Pfam" id="PF00672">
    <property type="entry name" value="HAMP"/>
    <property type="match status" value="1"/>
</dbReference>
<dbReference type="EC" id="2.7.13.3" evidence="3"/>
<dbReference type="SUPFAM" id="SSF47384">
    <property type="entry name" value="Homodimeric domain of signal transducing histidine kinase"/>
    <property type="match status" value="1"/>
</dbReference>
<evidence type="ECO:0000256" key="2">
    <source>
        <dbReference type="ARBA" id="ARBA00004370"/>
    </source>
</evidence>
<evidence type="ECO:0000256" key="4">
    <source>
        <dbReference type="ARBA" id="ARBA00022553"/>
    </source>
</evidence>
<evidence type="ECO:0000256" key="8">
    <source>
        <dbReference type="ARBA" id="ARBA00022989"/>
    </source>
</evidence>
<dbReference type="PANTHER" id="PTHR45436">
    <property type="entry name" value="SENSOR HISTIDINE KINASE YKOH"/>
    <property type="match status" value="1"/>
</dbReference>
<evidence type="ECO:0000256" key="6">
    <source>
        <dbReference type="ARBA" id="ARBA00022692"/>
    </source>
</evidence>
<dbReference type="InterPro" id="IPR003661">
    <property type="entry name" value="HisK_dim/P_dom"/>
</dbReference>
<dbReference type="Pfam" id="PF00512">
    <property type="entry name" value="HisKA"/>
    <property type="match status" value="1"/>
</dbReference>
<protein>
    <recommendedName>
        <fullName evidence="3">histidine kinase</fullName>
        <ecNumber evidence="3">2.7.13.3</ecNumber>
    </recommendedName>
</protein>
<dbReference type="GO" id="GO:0016020">
    <property type="term" value="C:membrane"/>
    <property type="evidence" value="ECO:0007669"/>
    <property type="project" value="UniProtKB-SubCell"/>
</dbReference>
<evidence type="ECO:0000256" key="5">
    <source>
        <dbReference type="ARBA" id="ARBA00022679"/>
    </source>
</evidence>
<dbReference type="GO" id="GO:0000155">
    <property type="term" value="F:phosphorelay sensor kinase activity"/>
    <property type="evidence" value="ECO:0007669"/>
    <property type="project" value="InterPro"/>
</dbReference>
<keyword evidence="5" id="KW-0808">Transferase</keyword>
<accession>A0A5A9XLT4</accession>
<keyword evidence="4" id="KW-0597">Phosphoprotein</keyword>
<evidence type="ECO:0000256" key="7">
    <source>
        <dbReference type="ARBA" id="ARBA00022777"/>
    </source>
</evidence>
<dbReference type="EMBL" id="SRSD01000002">
    <property type="protein sequence ID" value="KAA0894056.1"/>
    <property type="molecule type" value="Genomic_DNA"/>
</dbReference>
<comment type="caution">
    <text evidence="14">The sequence shown here is derived from an EMBL/GenBank/DDBJ whole genome shotgun (WGS) entry which is preliminary data.</text>
</comment>
<dbReference type="SMART" id="SM00387">
    <property type="entry name" value="HATPase_c"/>
    <property type="match status" value="1"/>
</dbReference>
<dbReference type="Proteomes" id="UP000324298">
    <property type="component" value="Unassembled WGS sequence"/>
</dbReference>
<dbReference type="InterPro" id="IPR003594">
    <property type="entry name" value="HATPase_dom"/>
</dbReference>
<dbReference type="OrthoDB" id="9812241at2"/>
<keyword evidence="7 14" id="KW-0418">Kinase</keyword>
<keyword evidence="8 11" id="KW-1133">Transmembrane helix</keyword>
<dbReference type="Gene3D" id="1.10.287.130">
    <property type="match status" value="1"/>
</dbReference>
<organism evidence="14 15">
    <name type="scientific">Oryzomonas rubra</name>
    <dbReference type="NCBI Taxonomy" id="2509454"/>
    <lineage>
        <taxon>Bacteria</taxon>
        <taxon>Pseudomonadati</taxon>
        <taxon>Thermodesulfobacteriota</taxon>
        <taxon>Desulfuromonadia</taxon>
        <taxon>Geobacterales</taxon>
        <taxon>Geobacteraceae</taxon>
        <taxon>Oryzomonas</taxon>
    </lineage>
</organism>
<sequence length="468" mass="49871">MMRRLYFKILLHWCVALVVTALLAFALVFLLVKDGHQASVTASVGRTALMARDYVVAAADGGGARNEEPGLVLRRAVHQVSQSTHAKVWISRGDGTPLAASFPGEVKAPEGTHGLSGRYGAASVTVEAGPNRLAYATVPLAPGTRGAEQAWLHILTEREPGRFPHGAFAAGLALICAVVAAIAVPLSRHITQPLNRLQESALRIAGGDLSARADVQGDDEIGRLGAAFNGMAETVERMVRAGRELTANVSHEMRSPLARIRVAGECLTGALARGDGVEAGELLAGMWEDIDEADRMVGRILQYSKLDLHTPVPATALVQPSVLLNGLMKAMRPLFGTKRITVEQDLEPDLWVSGDEEYLRSALKNILENAARYTPEQGVVRVGLHGEGNAVLLEVTNSAPPVAEDDLERLFEPFYRGKGATGQGAGLGLAIARKVALLHHGEMGVGNTPQGVRVWLRLPLADLRTVSA</sequence>
<dbReference type="Gene3D" id="1.10.8.500">
    <property type="entry name" value="HAMP domain in histidine kinase"/>
    <property type="match status" value="1"/>
</dbReference>
<dbReference type="InterPro" id="IPR004358">
    <property type="entry name" value="Sig_transdc_His_kin-like_C"/>
</dbReference>
<dbReference type="PANTHER" id="PTHR45436:SF5">
    <property type="entry name" value="SENSOR HISTIDINE KINASE TRCS"/>
    <property type="match status" value="1"/>
</dbReference>
<evidence type="ECO:0000256" key="10">
    <source>
        <dbReference type="ARBA" id="ARBA00023136"/>
    </source>
</evidence>
<dbReference type="CDD" id="cd00082">
    <property type="entry name" value="HisKA"/>
    <property type="match status" value="1"/>
</dbReference>
<dbReference type="PRINTS" id="PR00344">
    <property type="entry name" value="BCTRLSENSOR"/>
</dbReference>
<dbReference type="InterPro" id="IPR005467">
    <property type="entry name" value="His_kinase_dom"/>
</dbReference>
<dbReference type="InterPro" id="IPR036890">
    <property type="entry name" value="HATPase_C_sf"/>
</dbReference>
<comment type="subcellular location">
    <subcellularLocation>
        <location evidence="2">Membrane</location>
    </subcellularLocation>
</comment>
<dbReference type="SUPFAM" id="SSF55874">
    <property type="entry name" value="ATPase domain of HSP90 chaperone/DNA topoisomerase II/histidine kinase"/>
    <property type="match status" value="1"/>
</dbReference>
<dbReference type="Gene3D" id="3.30.565.10">
    <property type="entry name" value="Histidine kinase-like ATPase, C-terminal domain"/>
    <property type="match status" value="1"/>
</dbReference>
<evidence type="ECO:0000256" key="9">
    <source>
        <dbReference type="ARBA" id="ARBA00023012"/>
    </source>
</evidence>
<dbReference type="InterPro" id="IPR050428">
    <property type="entry name" value="TCS_sensor_his_kinase"/>
</dbReference>
<reference evidence="14 15" key="1">
    <citation type="submission" date="2019-04" db="EMBL/GenBank/DDBJ databases">
        <title>Geobacter ruber sp. nov., ferric-reducing bacteria isolated from paddy soil.</title>
        <authorList>
            <person name="Xu Z."/>
            <person name="Masuda Y."/>
            <person name="Itoh H."/>
            <person name="Senoo K."/>
        </authorList>
    </citation>
    <scope>NUCLEOTIDE SEQUENCE [LARGE SCALE GENOMIC DNA]</scope>
    <source>
        <strain evidence="14 15">Red88</strain>
    </source>
</reference>
<feature type="domain" description="Histidine kinase" evidence="12">
    <location>
        <begin position="248"/>
        <end position="462"/>
    </location>
</feature>
<evidence type="ECO:0000313" key="15">
    <source>
        <dbReference type="Proteomes" id="UP000324298"/>
    </source>
</evidence>
<proteinExistence type="predicted"/>
<evidence type="ECO:0000256" key="1">
    <source>
        <dbReference type="ARBA" id="ARBA00000085"/>
    </source>
</evidence>
<evidence type="ECO:0000256" key="3">
    <source>
        <dbReference type="ARBA" id="ARBA00012438"/>
    </source>
</evidence>
<keyword evidence="15" id="KW-1185">Reference proteome</keyword>
<evidence type="ECO:0000259" key="13">
    <source>
        <dbReference type="PROSITE" id="PS50885"/>
    </source>
</evidence>
<evidence type="ECO:0000256" key="11">
    <source>
        <dbReference type="SAM" id="Phobius"/>
    </source>
</evidence>
<feature type="transmembrane region" description="Helical" evidence="11">
    <location>
        <begin position="167"/>
        <end position="186"/>
    </location>
</feature>
<evidence type="ECO:0000313" key="14">
    <source>
        <dbReference type="EMBL" id="KAA0894056.1"/>
    </source>
</evidence>
<dbReference type="InterPro" id="IPR036097">
    <property type="entry name" value="HisK_dim/P_sf"/>
</dbReference>
<dbReference type="SUPFAM" id="SSF158472">
    <property type="entry name" value="HAMP domain-like"/>
    <property type="match status" value="1"/>
</dbReference>
<gene>
    <name evidence="14" type="ORF">ET418_03565</name>
</gene>
<keyword evidence="10 11" id="KW-0472">Membrane</keyword>
<dbReference type="SMART" id="SM00304">
    <property type="entry name" value="HAMP"/>
    <property type="match status" value="1"/>
</dbReference>
<feature type="transmembrane region" description="Helical" evidence="11">
    <location>
        <begin position="9"/>
        <end position="32"/>
    </location>
</feature>
<dbReference type="AlphaFoldDB" id="A0A5A9XLT4"/>
<dbReference type="PROSITE" id="PS50885">
    <property type="entry name" value="HAMP"/>
    <property type="match status" value="1"/>
</dbReference>
<keyword evidence="6 11" id="KW-0812">Transmembrane</keyword>
<name>A0A5A9XLT4_9BACT</name>
<dbReference type="Pfam" id="PF02518">
    <property type="entry name" value="HATPase_c"/>
    <property type="match status" value="1"/>
</dbReference>